<proteinExistence type="predicted"/>
<keyword evidence="3" id="KW-1185">Reference proteome</keyword>
<dbReference type="EMBL" id="CP102097">
    <property type="protein sequence ID" value="UUM32673.1"/>
    <property type="molecule type" value="Genomic_DNA"/>
</dbReference>
<keyword evidence="1" id="KW-0732">Signal</keyword>
<evidence type="ECO:0008006" key="4">
    <source>
        <dbReference type="Google" id="ProtNLM"/>
    </source>
</evidence>
<name>A0ABY5LPC7_9VIBR</name>
<evidence type="ECO:0000313" key="3">
    <source>
        <dbReference type="Proteomes" id="UP001058602"/>
    </source>
</evidence>
<reference evidence="2" key="1">
    <citation type="submission" date="2022-07" db="EMBL/GenBank/DDBJ databases">
        <title>Complete genome of Vibrio japonicus strain JCM 31412T and phylogenomic assessment of the Nereis clade of the genus Vibrio.</title>
        <authorList>
            <person name="Shlafstein M.D."/>
            <person name="Emsley S.A."/>
            <person name="Ushijima B."/>
            <person name="Videau P."/>
            <person name="Saw J.H."/>
        </authorList>
    </citation>
    <scope>NUCLEOTIDE SEQUENCE</scope>
    <source>
        <strain evidence="2">JCM 31412</strain>
    </source>
</reference>
<evidence type="ECO:0000313" key="2">
    <source>
        <dbReference type="EMBL" id="UUM32673.1"/>
    </source>
</evidence>
<feature type="chain" id="PRO_5047194109" description="Alginate export domain-containing protein" evidence="1">
    <location>
        <begin position="24"/>
        <end position="394"/>
    </location>
</feature>
<gene>
    <name evidence="2" type="ORF">NP165_13980</name>
</gene>
<dbReference type="RefSeq" id="WP_257086341.1">
    <property type="nucleotide sequence ID" value="NZ_CP102097.1"/>
</dbReference>
<protein>
    <recommendedName>
        <fullName evidence="4">Alginate export domain-containing protein</fullName>
    </recommendedName>
</protein>
<dbReference type="Proteomes" id="UP001058602">
    <property type="component" value="Chromosome 2"/>
</dbReference>
<dbReference type="SUPFAM" id="SSF56935">
    <property type="entry name" value="Porins"/>
    <property type="match status" value="1"/>
</dbReference>
<sequence>MTKRSRTLWLAVGVMCLSHPSAAQIPGLEPEKNWDLDGYVKYMLTYSNPDNSSNAIDHLIHQRFNFEYRFANHFAFNAGLRNRALAGDSLDIPMYEQLVSLDTGYWDLSKNVIEQDSVIVNSQFDRLFMDWHKDDWNARVGRFRINWSMNTVWNPNDLFNAYSIYDVDYEERAGSDAIMLGHSLGFADGVEVIFSPDTSQVLNDYTVRYYGNDSGWDYQVIGGKNALDNVLGAGFATDWHGAGIRGEVTWFKPRRDSYQGITLNDNTVLSLESDYSFSGENNWLLRAAWLYIEKPEETQSARRYLSLPLNAKTLSFTHHTGYLELGFDLTPLSRMSVSTVYYDDNSYFLGLSNHYSLANDWQLLTIIQRFDGTSRSLFGTTPATLLFANIKWSF</sequence>
<evidence type="ECO:0000256" key="1">
    <source>
        <dbReference type="SAM" id="SignalP"/>
    </source>
</evidence>
<organism evidence="2 3">
    <name type="scientific">Vibrio japonicus</name>
    <dbReference type="NCBI Taxonomy" id="1824638"/>
    <lineage>
        <taxon>Bacteria</taxon>
        <taxon>Pseudomonadati</taxon>
        <taxon>Pseudomonadota</taxon>
        <taxon>Gammaproteobacteria</taxon>
        <taxon>Vibrionales</taxon>
        <taxon>Vibrionaceae</taxon>
        <taxon>Vibrio</taxon>
    </lineage>
</organism>
<feature type="signal peptide" evidence="1">
    <location>
        <begin position="1"/>
        <end position="23"/>
    </location>
</feature>
<accession>A0ABY5LPC7</accession>